<sequence length="228" mass="23901">MTRTLEAAMNTAIAAASGYADVWLLSLTSSGGTTLITTAPQNVKWGADTYTAVGGAISFEPPQETSDSAAQALRMTLSGVTQTIIADLLTNHMRGYSCTLYFGQIDPGTGAVVVDPMEVFTGLLNDRWEIQESRDETARGTVTVSTTAVSQIARYLFPRGVRSNVASHNDMLARAGLAVGDTFFSRVPSLVGKNVLWGKTVTKTGATGGGAGTGDSTESGDPTTQFFD</sequence>
<evidence type="ECO:0000256" key="1">
    <source>
        <dbReference type="SAM" id="MobiDB-lite"/>
    </source>
</evidence>
<accession>A0A6M3K559</accession>
<organism evidence="2">
    <name type="scientific">viral metagenome</name>
    <dbReference type="NCBI Taxonomy" id="1070528"/>
    <lineage>
        <taxon>unclassified sequences</taxon>
        <taxon>metagenomes</taxon>
        <taxon>organismal metagenomes</taxon>
    </lineage>
</organism>
<dbReference type="EMBL" id="MT142201">
    <property type="protein sequence ID" value="QJA76037.1"/>
    <property type="molecule type" value="Genomic_DNA"/>
</dbReference>
<name>A0A6M3K559_9ZZZZ</name>
<proteinExistence type="predicted"/>
<evidence type="ECO:0000313" key="2">
    <source>
        <dbReference type="EMBL" id="QJA76037.1"/>
    </source>
</evidence>
<reference evidence="2" key="1">
    <citation type="submission" date="2020-03" db="EMBL/GenBank/DDBJ databases">
        <title>The deep terrestrial virosphere.</title>
        <authorList>
            <person name="Holmfeldt K."/>
            <person name="Nilsson E."/>
            <person name="Simone D."/>
            <person name="Lopez-Fernandez M."/>
            <person name="Wu X."/>
            <person name="de Brujin I."/>
            <person name="Lundin D."/>
            <person name="Andersson A."/>
            <person name="Bertilsson S."/>
            <person name="Dopson M."/>
        </authorList>
    </citation>
    <scope>NUCLEOTIDE SEQUENCE</scope>
    <source>
        <strain evidence="2">MM415A01590</strain>
    </source>
</reference>
<dbReference type="AlphaFoldDB" id="A0A6M3K559"/>
<feature type="region of interest" description="Disordered" evidence="1">
    <location>
        <begin position="203"/>
        <end position="228"/>
    </location>
</feature>
<protein>
    <submittedName>
        <fullName evidence="2">Uncharacterized protein</fullName>
    </submittedName>
</protein>
<gene>
    <name evidence="2" type="ORF">MM415A01590_0006</name>
</gene>